<keyword evidence="5" id="KW-1185">Reference proteome</keyword>
<protein>
    <submittedName>
        <fullName evidence="4">Uncharacterized protein</fullName>
    </submittedName>
</protein>
<proteinExistence type="predicted"/>
<dbReference type="Proteomes" id="UP001203342">
    <property type="component" value="Unassembled WGS sequence"/>
</dbReference>
<feature type="coiled-coil region" evidence="1">
    <location>
        <begin position="251"/>
        <end position="279"/>
    </location>
</feature>
<evidence type="ECO:0000256" key="3">
    <source>
        <dbReference type="SAM" id="SignalP"/>
    </source>
</evidence>
<keyword evidence="3" id="KW-0732">Signal</keyword>
<reference evidence="4 5" key="1">
    <citation type="submission" date="2022-05" db="EMBL/GenBank/DDBJ databases">
        <title>Flavobacterium sp., isolated from activated sludge.</title>
        <authorList>
            <person name="Ran Q."/>
        </authorList>
    </citation>
    <scope>NUCLEOTIDE SEQUENCE [LARGE SCALE GENOMIC DNA]</scope>
    <source>
        <strain evidence="4 5">HXWNR69</strain>
    </source>
</reference>
<feature type="compositionally biased region" description="Low complexity" evidence="2">
    <location>
        <begin position="128"/>
        <end position="144"/>
    </location>
</feature>
<dbReference type="RefSeq" id="WP_250581920.1">
    <property type="nucleotide sequence ID" value="NZ_JAMLJN010000006.1"/>
</dbReference>
<evidence type="ECO:0000256" key="2">
    <source>
        <dbReference type="SAM" id="MobiDB-lite"/>
    </source>
</evidence>
<evidence type="ECO:0000256" key="1">
    <source>
        <dbReference type="SAM" id="Coils"/>
    </source>
</evidence>
<evidence type="ECO:0000313" key="4">
    <source>
        <dbReference type="EMBL" id="MCL9770403.1"/>
    </source>
</evidence>
<feature type="compositionally biased region" description="Basic and acidic residues" evidence="2">
    <location>
        <begin position="440"/>
        <end position="458"/>
    </location>
</feature>
<keyword evidence="1" id="KW-0175">Coiled coil</keyword>
<organism evidence="4 5">
    <name type="scientific">Flavobacterium fragile</name>
    <dbReference type="NCBI Taxonomy" id="2949085"/>
    <lineage>
        <taxon>Bacteria</taxon>
        <taxon>Pseudomonadati</taxon>
        <taxon>Bacteroidota</taxon>
        <taxon>Flavobacteriia</taxon>
        <taxon>Flavobacteriales</taxon>
        <taxon>Flavobacteriaceae</taxon>
        <taxon>Flavobacterium</taxon>
    </lineage>
</organism>
<feature type="region of interest" description="Disordered" evidence="2">
    <location>
        <begin position="430"/>
        <end position="470"/>
    </location>
</feature>
<name>A0ABT0THU1_9FLAO</name>
<sequence>MHTTKILVLLVGMLVSIKVNAQTFDLNTNHTSISMKVKNLGHTADIFVTNNHVSDLYIVSYTVEFTLKCGGTKTYSENDIGIKAGKTDDTGGWTIAIPDVKGCEKGVSGARLIKFSAKKKETASTQTSSSSNSSNINISSNVNNDPKPGPNASLEELAAWQRRQYTVNNTYTTTKASQNNNNNNTSTTTKNSQNNKNQGMTQADVNALLERNAQESNRILGISPTNTANTTEQVVSEGLWSLADIWVQSRQERLEREEREEERKRIVAENERIKNENLKRIIDNRSVFINKFNAKDIPLSSREQANKIYYFIYAFENNNLNQEYGATVYVSNVFEIGTFSDGTRAYTSTVKSEIINLTPFNEVLHGYYYSEAEAENLRESFINLLKSNGVSINNIFYKGKPGTKTTTVNNNSKNTNESKYGKTIKINDQNFAPATLNDPKPTEVPKRNIEKATEEEKKKQSKYGKTIKID</sequence>
<accession>A0ABT0THU1</accession>
<comment type="caution">
    <text evidence="4">The sequence shown here is derived from an EMBL/GenBank/DDBJ whole genome shotgun (WGS) entry which is preliminary data.</text>
</comment>
<feature type="signal peptide" evidence="3">
    <location>
        <begin position="1"/>
        <end position="21"/>
    </location>
</feature>
<feature type="chain" id="PRO_5046473765" evidence="3">
    <location>
        <begin position="22"/>
        <end position="470"/>
    </location>
</feature>
<gene>
    <name evidence="4" type="ORF">NAT47_08235</name>
</gene>
<feature type="region of interest" description="Disordered" evidence="2">
    <location>
        <begin position="118"/>
        <end position="152"/>
    </location>
</feature>
<dbReference type="EMBL" id="JAMLJN010000006">
    <property type="protein sequence ID" value="MCL9770403.1"/>
    <property type="molecule type" value="Genomic_DNA"/>
</dbReference>
<feature type="region of interest" description="Disordered" evidence="2">
    <location>
        <begin position="173"/>
        <end position="198"/>
    </location>
</feature>
<evidence type="ECO:0000313" key="5">
    <source>
        <dbReference type="Proteomes" id="UP001203342"/>
    </source>
</evidence>